<evidence type="ECO:0000256" key="2">
    <source>
        <dbReference type="ARBA" id="ARBA00023002"/>
    </source>
</evidence>
<evidence type="ECO:0000313" key="3">
    <source>
        <dbReference type="EMBL" id="NCU18884.1"/>
    </source>
</evidence>
<dbReference type="InterPro" id="IPR051122">
    <property type="entry name" value="SDR_DHRS6-like"/>
</dbReference>
<accession>A0ABX0A9Z1</accession>
<dbReference type="PANTHER" id="PTHR43477">
    <property type="entry name" value="DIHYDROANTICAPSIN 7-DEHYDROGENASE"/>
    <property type="match status" value="1"/>
</dbReference>
<dbReference type="InterPro" id="IPR002347">
    <property type="entry name" value="SDR_fam"/>
</dbReference>
<reference evidence="3 4" key="1">
    <citation type="submission" date="2020-01" db="EMBL/GenBank/DDBJ databases">
        <title>A novel Bacillus sp. from Pasinler.</title>
        <authorList>
            <person name="Adiguzel A."/>
            <person name="Ay H."/>
            <person name="Baltaci M.O."/>
        </authorList>
    </citation>
    <scope>NUCLEOTIDE SEQUENCE [LARGE SCALE GENOMIC DNA]</scope>
    <source>
        <strain evidence="3 4">P1</strain>
    </source>
</reference>
<comment type="caution">
    <text evidence="3">The sequence shown here is derived from an EMBL/GenBank/DDBJ whole genome shotgun (WGS) entry which is preliminary data.</text>
</comment>
<keyword evidence="2" id="KW-0560">Oxidoreductase</keyword>
<dbReference type="EMBL" id="JAACYS010000089">
    <property type="protein sequence ID" value="NCU18884.1"/>
    <property type="molecule type" value="Genomic_DNA"/>
</dbReference>
<comment type="similarity">
    <text evidence="1">Belongs to the short-chain dehydrogenases/reductases (SDR) family.</text>
</comment>
<dbReference type="Pfam" id="PF13561">
    <property type="entry name" value="adh_short_C2"/>
    <property type="match status" value="1"/>
</dbReference>
<evidence type="ECO:0000313" key="4">
    <source>
        <dbReference type="Proteomes" id="UP000743899"/>
    </source>
</evidence>
<dbReference type="SUPFAM" id="SSF51735">
    <property type="entry name" value="NAD(P)-binding Rossmann-fold domains"/>
    <property type="match status" value="1"/>
</dbReference>
<dbReference type="CDD" id="cd11731">
    <property type="entry name" value="Lin1944_like_SDR_c"/>
    <property type="match status" value="1"/>
</dbReference>
<dbReference type="NCBIfam" id="NF005754">
    <property type="entry name" value="PRK07578.1"/>
    <property type="match status" value="1"/>
</dbReference>
<sequence length="199" mass="21232">MKILVVGASGTIGQAVVQELGKKHEIIRAGRNGQDVKVDMTDIDSIKKMYEDIGKVDAVISTAGSAHYVPVTELTPELNEIGINYKLKGQINLVLLGMNYVNDCGSFTLTTGILMDDPIPQGASAAMANGGVKAFVKAAAIEMPRGIRINSVSPNVVQESLHKFGDMFPGYEAVPASRVALAYKKSVEGAQTGQNYEVY</sequence>
<dbReference type="PANTHER" id="PTHR43477:SF1">
    <property type="entry name" value="DIHYDROANTICAPSIN 7-DEHYDROGENASE"/>
    <property type="match status" value="1"/>
</dbReference>
<name>A0ABX0A9Z1_9BACI</name>
<dbReference type="PRINTS" id="PR00081">
    <property type="entry name" value="GDHRDH"/>
</dbReference>
<dbReference type="InterPro" id="IPR036291">
    <property type="entry name" value="NAD(P)-bd_dom_sf"/>
</dbReference>
<evidence type="ECO:0000256" key="1">
    <source>
        <dbReference type="ARBA" id="ARBA00006484"/>
    </source>
</evidence>
<proteinExistence type="inferred from homology"/>
<dbReference type="Gene3D" id="3.40.50.720">
    <property type="entry name" value="NAD(P)-binding Rossmann-like Domain"/>
    <property type="match status" value="1"/>
</dbReference>
<organism evidence="3 4">
    <name type="scientific">Pallidibacillus pasinlerensis</name>
    <dbReference type="NCBI Taxonomy" id="2703818"/>
    <lineage>
        <taxon>Bacteria</taxon>
        <taxon>Bacillati</taxon>
        <taxon>Bacillota</taxon>
        <taxon>Bacilli</taxon>
        <taxon>Bacillales</taxon>
        <taxon>Bacillaceae</taxon>
        <taxon>Pallidibacillus</taxon>
    </lineage>
</organism>
<keyword evidence="4" id="KW-1185">Reference proteome</keyword>
<protein>
    <submittedName>
        <fullName evidence="3">Short chain dehydrogenase</fullName>
    </submittedName>
</protein>
<dbReference type="RefSeq" id="WP_161921709.1">
    <property type="nucleotide sequence ID" value="NZ_JAACYS010000089.1"/>
</dbReference>
<gene>
    <name evidence="3" type="ORF">GW534_14480</name>
</gene>
<dbReference type="Proteomes" id="UP000743899">
    <property type="component" value="Unassembled WGS sequence"/>
</dbReference>